<proteinExistence type="predicted"/>
<organism evidence="1 2">
    <name type="scientific">Fusobacterium necrophorum</name>
    <dbReference type="NCBI Taxonomy" id="859"/>
    <lineage>
        <taxon>Bacteria</taxon>
        <taxon>Fusobacteriati</taxon>
        <taxon>Fusobacteriota</taxon>
        <taxon>Fusobacteriia</taxon>
        <taxon>Fusobacteriales</taxon>
        <taxon>Fusobacteriaceae</taxon>
        <taxon>Fusobacterium</taxon>
    </lineage>
</organism>
<dbReference type="EMBL" id="JAMGTK010000031">
    <property type="protein sequence ID" value="MDK4512959.1"/>
    <property type="molecule type" value="Genomic_DNA"/>
</dbReference>
<sequence length="46" mass="5725">MMKKQKKELAVITHEEIKTANITTHEIKEPRLKRYLEKYKHLYKRK</sequence>
<reference evidence="1" key="2">
    <citation type="submission" date="2022-04" db="EMBL/GenBank/DDBJ databases">
        <authorList>
            <person name="Livingstone P.G."/>
        </authorList>
    </citation>
    <scope>NUCLEOTIDE SEQUENCE</scope>
    <source>
        <strain evidence="1">BRON_8</strain>
    </source>
</reference>
<dbReference type="AlphaFoldDB" id="A0AAW6WDT3"/>
<evidence type="ECO:0000313" key="1">
    <source>
        <dbReference type="EMBL" id="MDK4512959.1"/>
    </source>
</evidence>
<gene>
    <name evidence="1" type="ORF">MWG07_11930</name>
</gene>
<reference evidence="1" key="1">
    <citation type="journal article" date="2022" name="Gene">
        <title>A genome-led study on the pathogenesis of Fusobacterium necrophorum infections.</title>
        <authorList>
            <person name="Thapa G."/>
            <person name="Jayal A."/>
            <person name="Sikazwe E."/>
            <person name="Perry T."/>
            <person name="Mohammed Al Balushi A."/>
            <person name="Livingstone P."/>
        </authorList>
    </citation>
    <scope>NUCLEOTIDE SEQUENCE</scope>
    <source>
        <strain evidence="1">BRON_8</strain>
    </source>
</reference>
<dbReference type="Proteomes" id="UP001173223">
    <property type="component" value="Unassembled WGS sequence"/>
</dbReference>
<accession>A0AAW6WDT3</accession>
<comment type="caution">
    <text evidence="1">The sequence shown here is derived from an EMBL/GenBank/DDBJ whole genome shotgun (WGS) entry which is preliminary data.</text>
</comment>
<name>A0AAW6WDT3_9FUSO</name>
<protein>
    <submittedName>
        <fullName evidence="1">Uncharacterized protein</fullName>
    </submittedName>
</protein>
<keyword evidence="2" id="KW-1185">Reference proteome</keyword>
<evidence type="ECO:0000313" key="2">
    <source>
        <dbReference type="Proteomes" id="UP001173223"/>
    </source>
</evidence>